<feature type="compositionally biased region" description="Low complexity" evidence="1">
    <location>
        <begin position="478"/>
        <end position="496"/>
    </location>
</feature>
<feature type="compositionally biased region" description="Gly residues" evidence="1">
    <location>
        <begin position="324"/>
        <end position="342"/>
    </location>
</feature>
<dbReference type="Gene3D" id="1.25.40.430">
    <property type="match status" value="1"/>
</dbReference>
<dbReference type="FunFam" id="1.25.40.430:FF:000003">
    <property type="entry name" value="Checkpoint serine/threonine-protein kinase BUB1"/>
    <property type="match status" value="1"/>
</dbReference>
<feature type="compositionally biased region" description="Gly residues" evidence="1">
    <location>
        <begin position="1163"/>
        <end position="1176"/>
    </location>
</feature>
<feature type="compositionally biased region" description="Low complexity" evidence="1">
    <location>
        <begin position="204"/>
        <end position="221"/>
    </location>
</feature>
<evidence type="ECO:0000313" key="3">
    <source>
        <dbReference type="EMBL" id="KAG2437063.1"/>
    </source>
</evidence>
<dbReference type="PANTHER" id="PTHR14030">
    <property type="entry name" value="MITOTIC CHECKPOINT SERINE/THREONINE-PROTEIN KINASE BUB1"/>
    <property type="match status" value="1"/>
</dbReference>
<feature type="compositionally biased region" description="Low complexity" evidence="1">
    <location>
        <begin position="571"/>
        <end position="596"/>
    </location>
</feature>
<feature type="region of interest" description="Disordered" evidence="1">
    <location>
        <begin position="818"/>
        <end position="850"/>
    </location>
</feature>
<dbReference type="InterPro" id="IPR013212">
    <property type="entry name" value="Mad3/Bub1_I"/>
</dbReference>
<keyword evidence="4" id="KW-1185">Reference proteome</keyword>
<comment type="caution">
    <text evidence="3">The sequence shown here is derived from an EMBL/GenBank/DDBJ whole genome shotgun (WGS) entry which is preliminary data.</text>
</comment>
<dbReference type="GO" id="GO:0051754">
    <property type="term" value="P:meiotic sister chromatid cohesion, centromeric"/>
    <property type="evidence" value="ECO:0007669"/>
    <property type="project" value="TreeGrafter"/>
</dbReference>
<dbReference type="GO" id="GO:0004672">
    <property type="term" value="F:protein kinase activity"/>
    <property type="evidence" value="ECO:0007669"/>
    <property type="project" value="TreeGrafter"/>
</dbReference>
<feature type="region of interest" description="Disordered" evidence="1">
    <location>
        <begin position="708"/>
        <end position="738"/>
    </location>
</feature>
<dbReference type="GO" id="GO:0032991">
    <property type="term" value="C:protein-containing complex"/>
    <property type="evidence" value="ECO:0007669"/>
    <property type="project" value="UniProtKB-ARBA"/>
</dbReference>
<evidence type="ECO:0000313" key="4">
    <source>
        <dbReference type="Proteomes" id="UP000613740"/>
    </source>
</evidence>
<dbReference type="AlphaFoldDB" id="A0A835T1F1"/>
<dbReference type="SMART" id="SM00777">
    <property type="entry name" value="Mad3_BUB1_I"/>
    <property type="match status" value="1"/>
</dbReference>
<name>A0A835T1F1_9CHLO</name>
<gene>
    <name evidence="3" type="ORF">HYH02_011323</name>
</gene>
<feature type="region of interest" description="Disordered" evidence="1">
    <location>
        <begin position="186"/>
        <end position="221"/>
    </location>
</feature>
<feature type="region of interest" description="Disordered" evidence="1">
    <location>
        <begin position="564"/>
        <end position="597"/>
    </location>
</feature>
<protein>
    <recommendedName>
        <fullName evidence="2">BUB1 N-terminal domain-containing protein</fullName>
    </recommendedName>
</protein>
<organism evidence="3 4">
    <name type="scientific">Chlamydomonas schloesseri</name>
    <dbReference type="NCBI Taxonomy" id="2026947"/>
    <lineage>
        <taxon>Eukaryota</taxon>
        <taxon>Viridiplantae</taxon>
        <taxon>Chlorophyta</taxon>
        <taxon>core chlorophytes</taxon>
        <taxon>Chlorophyceae</taxon>
        <taxon>CS clade</taxon>
        <taxon>Chlamydomonadales</taxon>
        <taxon>Chlamydomonadaceae</taxon>
        <taxon>Chlamydomonas</taxon>
    </lineage>
</organism>
<evidence type="ECO:0000256" key="1">
    <source>
        <dbReference type="SAM" id="MobiDB-lite"/>
    </source>
</evidence>
<reference evidence="3" key="1">
    <citation type="journal article" date="2020" name="bioRxiv">
        <title>Comparative genomics of Chlamydomonas.</title>
        <authorList>
            <person name="Craig R.J."/>
            <person name="Hasan A.R."/>
            <person name="Ness R.W."/>
            <person name="Keightley P.D."/>
        </authorList>
    </citation>
    <scope>NUCLEOTIDE SEQUENCE</scope>
    <source>
        <strain evidence="3">CCAP 11/173</strain>
    </source>
</reference>
<evidence type="ECO:0000259" key="2">
    <source>
        <dbReference type="PROSITE" id="PS51489"/>
    </source>
</evidence>
<dbReference type="Pfam" id="PF08311">
    <property type="entry name" value="Mad3_BUB1_I"/>
    <property type="match status" value="1"/>
</dbReference>
<accession>A0A835T1F1</accession>
<feature type="region of interest" description="Disordered" evidence="1">
    <location>
        <begin position="321"/>
        <end position="342"/>
    </location>
</feature>
<dbReference type="InterPro" id="IPR015661">
    <property type="entry name" value="Bub1/Mad3"/>
</dbReference>
<proteinExistence type="predicted"/>
<dbReference type="OrthoDB" id="248495at2759"/>
<dbReference type="PROSITE" id="PS51489">
    <property type="entry name" value="BUB1_N"/>
    <property type="match status" value="1"/>
</dbReference>
<dbReference type="GO" id="GO:0007094">
    <property type="term" value="P:mitotic spindle assembly checkpoint signaling"/>
    <property type="evidence" value="ECO:0007669"/>
    <property type="project" value="InterPro"/>
</dbReference>
<dbReference type="Proteomes" id="UP000613740">
    <property type="component" value="Unassembled WGS sequence"/>
</dbReference>
<sequence>MEWENTKENCVPVRAGRSKAALQELADPAAEALEAKRKELWTQVTEYQGDDPLEAWQKYIKWMQEYGVGGGKADLQKVLEACTKELQKLPRYKNDIRFLRIWIQYADCLPDPGDVFLYLREKDIGRDFALYYEAYATYFELRANFQSADAVYMDGVQRGAKPLERLKQKHTAFQQRMAHRIKRRIQDEQELGPPPAEPVRTSLAAIGGRPAGPRAAQQLQQQHGTTLGGVFGAPSAGHAPLFGGPPLPPAQVAPQRAARPLVVVADAEFMGLGLGGGSENGPLPGYSTMPQMNNLKELKPYTVIRKENTDRATAWNQFSLLPGGAPGPGGGGGGGASNLGLGGPGAGSASAAGLDIFTDEEFQEGDEPRGGGGGGVAGGALAAGASTEGAGASAAMHPLLAPSNSAAGASFDPLLSSLAPPPALLRGSQPAALAALSLATPTAPAATRGAGLVASTTVGLAGPGKLAPALQAAGGSKPLLQPGAPAPTTAQPGPGLSVSGAAAQPISCSANVPGPPPLHPVAAAALAVGRDVEPCHFSYLALQDGSAQEMSYEELRAQAWMRRNPPHKRPQPAACGPATTTAAATAAPGPASTRGAEAPALVPSLAAAQRGMAGLVIPDDDDENAPAAKTAAAAGAVPTRGGLGASSRRAFGQVLSAGGGGATALGSAGASSGGVAGVGGAFSVLADDDEENAGGSAAAASLLHAPVADDNPLPQRRLPTESGAGAAGSAPTAAPLAATASSRRAALGVLHDGGTAESSMAAFEPPPPALPARPLASDAVPALEPHGAQPTGPRPEPTVTISTRGAFDLLNSMFSDDLPHQQQRQPQQPQPQARPMPLQARAPQPGLGAPLEAASTLGIAAVHASAPAVPAPAVPVAAAPTAAPGAAAAAAAHEPTVTLHTRLAFDAINDMFSDALPHEEARRSRRTSAAEGGGATTKRITSSDVRRLANAGRAGSATAPHAPAPAFPVAPVCPSGAASSLAIHEDTFFLGPAAAAAATAAQRGPAPCGHAVGAGTAASAGAGGCQPVAHIYEDTEYVGLRTGVASAAAAGQGVGPGLVGGGGVGGSSAAGGTGLMGALICEDTEFITKPVAAAASAAPVALGAIGGLGFAGRMGTLGAAAAPAAPGRHTAGTSLGTRPAGLGGGRPSLGADAVRQAPYAAGTGRGTGQGGGGGGLQIREDTQFIGGDRQC</sequence>
<feature type="compositionally biased region" description="Low complexity" evidence="1">
    <location>
        <begin position="722"/>
        <end position="738"/>
    </location>
</feature>
<dbReference type="EMBL" id="JAEHOD010000047">
    <property type="protein sequence ID" value="KAG2437063.1"/>
    <property type="molecule type" value="Genomic_DNA"/>
</dbReference>
<feature type="compositionally biased region" description="Low complexity" evidence="1">
    <location>
        <begin position="835"/>
        <end position="845"/>
    </location>
</feature>
<dbReference type="PANTHER" id="PTHR14030:SF4">
    <property type="entry name" value="BUB1 KINASE, ISOFORM A-RELATED"/>
    <property type="match status" value="1"/>
</dbReference>
<feature type="region of interest" description="Disordered" evidence="1">
    <location>
        <begin position="1123"/>
        <end position="1181"/>
    </location>
</feature>
<feature type="region of interest" description="Disordered" evidence="1">
    <location>
        <begin position="474"/>
        <end position="501"/>
    </location>
</feature>
<feature type="domain" description="BUB1 N-terminal" evidence="2">
    <location>
        <begin position="40"/>
        <end position="201"/>
    </location>
</feature>
<feature type="region of interest" description="Disordered" evidence="1">
    <location>
        <begin position="918"/>
        <end position="961"/>
    </location>
</feature>